<sequence>MLKAVGLELTEINELAVLTSDKMKLLSSTVEKDFLNKLYVKLFLFLEDMCQK</sequence>
<dbReference type="EMBL" id="LR215048">
    <property type="protein sequence ID" value="VEU79913.1"/>
    <property type="molecule type" value="Genomic_DNA"/>
</dbReference>
<dbReference type="KEGG" id="aaxa:NCTC10138_00266"/>
<gene>
    <name evidence="1" type="ORF">NCTC10138_00266</name>
</gene>
<accession>A0A449BBU1</accession>
<organism evidence="1 2">
    <name type="scientific">Haploplasma axanthum</name>
    <name type="common">Acholeplasma axanthum</name>
    <dbReference type="NCBI Taxonomy" id="29552"/>
    <lineage>
        <taxon>Bacteria</taxon>
        <taxon>Bacillati</taxon>
        <taxon>Mycoplasmatota</taxon>
        <taxon>Mollicutes</taxon>
        <taxon>Acholeplasmatales</taxon>
        <taxon>Acholeplasmataceae</taxon>
        <taxon>Haploplasma</taxon>
    </lineage>
</organism>
<keyword evidence="2" id="KW-1185">Reference proteome</keyword>
<evidence type="ECO:0000313" key="1">
    <source>
        <dbReference type="EMBL" id="VEU79913.1"/>
    </source>
</evidence>
<dbReference type="RefSeq" id="WP_156907460.1">
    <property type="nucleotide sequence ID" value="NZ_LR215048.1"/>
</dbReference>
<dbReference type="Proteomes" id="UP000289841">
    <property type="component" value="Chromosome"/>
</dbReference>
<proteinExistence type="predicted"/>
<dbReference type="AlphaFoldDB" id="A0A449BBU1"/>
<evidence type="ECO:0000313" key="2">
    <source>
        <dbReference type="Proteomes" id="UP000289841"/>
    </source>
</evidence>
<reference evidence="1 2" key="1">
    <citation type="submission" date="2019-01" db="EMBL/GenBank/DDBJ databases">
        <authorList>
            <consortium name="Pathogen Informatics"/>
        </authorList>
    </citation>
    <scope>NUCLEOTIDE SEQUENCE [LARGE SCALE GENOMIC DNA]</scope>
    <source>
        <strain evidence="1 2">NCTC10138</strain>
    </source>
</reference>
<protein>
    <submittedName>
        <fullName evidence="1">Uncharacterized protein</fullName>
    </submittedName>
</protein>
<name>A0A449BBU1_HAPAX</name>